<organism evidence="4 5">
    <name type="scientific">Hordeum vulgare subsp. vulgare</name>
    <name type="common">Domesticated barley</name>
    <dbReference type="NCBI Taxonomy" id="112509"/>
    <lineage>
        <taxon>Eukaryota</taxon>
        <taxon>Viridiplantae</taxon>
        <taxon>Streptophyta</taxon>
        <taxon>Embryophyta</taxon>
        <taxon>Tracheophyta</taxon>
        <taxon>Spermatophyta</taxon>
        <taxon>Magnoliopsida</taxon>
        <taxon>Liliopsida</taxon>
        <taxon>Poales</taxon>
        <taxon>Poaceae</taxon>
        <taxon>BOP clade</taxon>
        <taxon>Pooideae</taxon>
        <taxon>Triticodae</taxon>
        <taxon>Triticeae</taxon>
        <taxon>Hordeinae</taxon>
        <taxon>Hordeum</taxon>
    </lineage>
</organism>
<evidence type="ECO:0000256" key="1">
    <source>
        <dbReference type="ARBA" id="ARBA00007692"/>
    </source>
</evidence>
<dbReference type="InterPro" id="IPR038538">
    <property type="entry name" value="MTERF_sf"/>
</dbReference>
<keyword evidence="2" id="KW-0806">Transcription termination</keyword>
<reference evidence="5" key="1">
    <citation type="journal article" date="2012" name="Nature">
        <title>A physical, genetic and functional sequence assembly of the barley genome.</title>
        <authorList>
            <consortium name="The International Barley Genome Sequencing Consortium"/>
            <person name="Mayer K.F."/>
            <person name="Waugh R."/>
            <person name="Brown J.W."/>
            <person name="Schulman A."/>
            <person name="Langridge P."/>
            <person name="Platzer M."/>
            <person name="Fincher G.B."/>
            <person name="Muehlbauer G.J."/>
            <person name="Sato K."/>
            <person name="Close T.J."/>
            <person name="Wise R.P."/>
            <person name="Stein N."/>
        </authorList>
    </citation>
    <scope>NUCLEOTIDE SEQUENCE [LARGE SCALE GENOMIC DNA]</scope>
    <source>
        <strain evidence="5">cv. Morex</strain>
    </source>
</reference>
<dbReference type="SMART" id="SM00733">
    <property type="entry name" value="Mterf"/>
    <property type="match status" value="5"/>
</dbReference>
<dbReference type="AlphaFoldDB" id="A0A8I6XPS1"/>
<dbReference type="InterPro" id="IPR003690">
    <property type="entry name" value="MTERF"/>
</dbReference>
<dbReference type="Proteomes" id="UP000011116">
    <property type="component" value="Chromosome 6H"/>
</dbReference>
<dbReference type="Gramene" id="HORVU.MOREX.r2.6HG0450550.1">
    <property type="protein sequence ID" value="HORVU.MOREX.r2.6HG0450550.1.CDS.1"/>
    <property type="gene ID" value="HORVU.MOREX.r2.6HG0450550"/>
</dbReference>
<dbReference type="GeneID" id="123401624"/>
<dbReference type="Gene3D" id="1.25.70.10">
    <property type="entry name" value="Transcription termination factor 3, mitochondrial"/>
    <property type="match status" value="2"/>
</dbReference>
<name>A0A8I6XPS1_HORVV</name>
<dbReference type="FunFam" id="1.25.70.10:FF:000001">
    <property type="entry name" value="Mitochondrial transcription termination factor-like"/>
    <property type="match status" value="1"/>
</dbReference>
<dbReference type="PANTHER" id="PTHR13068:SF216">
    <property type="match status" value="1"/>
</dbReference>
<protein>
    <submittedName>
        <fullName evidence="4">Uncharacterized protein</fullName>
    </submittedName>
</protein>
<keyword evidence="2" id="KW-0805">Transcription regulation</keyword>
<dbReference type="GO" id="GO:0009658">
    <property type="term" value="P:chloroplast organization"/>
    <property type="evidence" value="ECO:0000318"/>
    <property type="project" value="GO_Central"/>
</dbReference>
<dbReference type="GO" id="GO:0003676">
    <property type="term" value="F:nucleic acid binding"/>
    <property type="evidence" value="ECO:0007669"/>
    <property type="project" value="InterPro"/>
</dbReference>
<dbReference type="RefSeq" id="XP_044951395.1">
    <property type="nucleotide sequence ID" value="XM_045095460.1"/>
</dbReference>
<dbReference type="GO" id="GO:0009507">
    <property type="term" value="C:chloroplast"/>
    <property type="evidence" value="ECO:0000318"/>
    <property type="project" value="GO_Central"/>
</dbReference>
<evidence type="ECO:0000256" key="2">
    <source>
        <dbReference type="ARBA" id="ARBA00022472"/>
    </source>
</evidence>
<dbReference type="KEGG" id="hvg:123401624"/>
<dbReference type="Pfam" id="PF02536">
    <property type="entry name" value="mTERF"/>
    <property type="match status" value="1"/>
</dbReference>
<proteinExistence type="inferred from homology"/>
<accession>A0A8I6XPS1</accession>
<dbReference type="OrthoDB" id="785478at2759"/>
<dbReference type="Gramene" id="HORVU.MOREX.r3.6HG0541740.1">
    <property type="protein sequence ID" value="HORVU.MOREX.r3.6HG0541740.1.CDS1"/>
    <property type="gene ID" value="HORVU.MOREX.r3.6HG0541740"/>
</dbReference>
<keyword evidence="3" id="KW-0809">Transit peptide</keyword>
<reference evidence="4" key="2">
    <citation type="submission" date="2020-10" db="EMBL/GenBank/DDBJ databases">
        <authorList>
            <person name="Scholz U."/>
            <person name="Mascher M."/>
            <person name="Fiebig A."/>
        </authorList>
    </citation>
    <scope>NUCLEOTIDE SEQUENCE [LARGE SCALE GENOMIC DNA]</scope>
    <source>
        <strain evidence="4">cv. Morex</strain>
    </source>
</reference>
<dbReference type="GO" id="GO:0006353">
    <property type="term" value="P:DNA-templated transcription termination"/>
    <property type="evidence" value="ECO:0007669"/>
    <property type="project" value="UniProtKB-KW"/>
</dbReference>
<dbReference type="EnsemblPlants" id="HORVU.MOREX.r3.6HG0541740.1">
    <property type="protein sequence ID" value="HORVU.MOREX.r3.6HG0541740.1.CDS1"/>
    <property type="gene ID" value="HORVU.MOREX.r3.6HG0541740"/>
</dbReference>
<gene>
    <name evidence="4" type="primary">LOC123401624</name>
</gene>
<evidence type="ECO:0000313" key="5">
    <source>
        <dbReference type="Proteomes" id="UP000011116"/>
    </source>
</evidence>
<reference evidence="4" key="3">
    <citation type="submission" date="2022-01" db="UniProtKB">
        <authorList>
            <consortium name="EnsemblPlants"/>
        </authorList>
    </citation>
    <scope>IDENTIFICATION</scope>
    <source>
        <strain evidence="4">subsp. vulgare</strain>
    </source>
</reference>
<comment type="similarity">
    <text evidence="1">Belongs to the mTERF family.</text>
</comment>
<keyword evidence="2" id="KW-0804">Transcription</keyword>
<keyword evidence="5" id="KW-1185">Reference proteome</keyword>
<evidence type="ECO:0000256" key="3">
    <source>
        <dbReference type="ARBA" id="ARBA00022946"/>
    </source>
</evidence>
<sequence>MLRLRSRVLARLLSSPATSPVSHLRPLLSATAPTAGFAVEDYLISTCGLTRPQALKASTKLSHLKSASKPDAVLAFLAGLGLSGADAAALVARDPQLLCTSVEKTLAPNVVQLTGLGWSRSEVAQLVSVAGANLRPRSVVSKLLYLLLLFGSFESLLRALKFNSNLLQHDLDRAVKPNARFLRECGLDPCAISKLCVTQPWLLTTAPERVRLMVASAERIGVPRESRMFRHALQAVAFLTEDKIAAKVDYLKNTFRWSDAEVGIAVCKAPCLLRKSRELLQRRSEFLISEVGLEPSYIAERPVIILYKLEGRMRPRYCVVKFLMENGLLKRDPSYNTVFKESEKVFAEMFICPHKEAAPQLAQDYATACEGAVPTRFRFT</sequence>
<evidence type="ECO:0000313" key="4">
    <source>
        <dbReference type="EnsemblPlants" id="HORVU.MOREX.r3.6HG0541740.1.CDS1"/>
    </source>
</evidence>
<dbReference type="PANTHER" id="PTHR13068">
    <property type="entry name" value="CGI-12 PROTEIN-RELATED"/>
    <property type="match status" value="1"/>
</dbReference>